<dbReference type="RefSeq" id="WP_046922205.1">
    <property type="nucleotide sequence ID" value="NZ_BCVU01000063.1"/>
</dbReference>
<name>A0A1I2RL23_9LACO</name>
<organism evidence="1 2">
    <name type="scientific">Ligilactobacillus ruminis DSM 20403 = NBRC 102161</name>
    <dbReference type="NCBI Taxonomy" id="1423798"/>
    <lineage>
        <taxon>Bacteria</taxon>
        <taxon>Bacillati</taxon>
        <taxon>Bacillota</taxon>
        <taxon>Bacilli</taxon>
        <taxon>Lactobacillales</taxon>
        <taxon>Lactobacillaceae</taxon>
        <taxon>Ligilactobacillus</taxon>
    </lineage>
</organism>
<evidence type="ECO:0000313" key="2">
    <source>
        <dbReference type="Proteomes" id="UP000182635"/>
    </source>
</evidence>
<dbReference type="Proteomes" id="UP000182635">
    <property type="component" value="Unassembled WGS sequence"/>
</dbReference>
<evidence type="ECO:0000313" key="1">
    <source>
        <dbReference type="EMBL" id="SFG40793.1"/>
    </source>
</evidence>
<dbReference type="AlphaFoldDB" id="A0A1I2RL23"/>
<proteinExistence type="predicted"/>
<dbReference type="OrthoDB" id="2667409at2"/>
<dbReference type="EMBL" id="FOPI01000018">
    <property type="protein sequence ID" value="SFG40793.1"/>
    <property type="molecule type" value="Genomic_DNA"/>
</dbReference>
<accession>A0A1I2RL23</accession>
<reference evidence="2" key="1">
    <citation type="submission" date="2016-10" db="EMBL/GenBank/DDBJ databases">
        <authorList>
            <person name="Varghese N."/>
            <person name="Submissions S."/>
        </authorList>
    </citation>
    <scope>NUCLEOTIDE SEQUENCE [LARGE SCALE GENOMIC DNA]</scope>
    <source>
        <strain evidence="2">DSM 20403</strain>
    </source>
</reference>
<gene>
    <name evidence="1" type="ORF">SAMN02910432_01228</name>
</gene>
<sequence>MSNINENLKKIESAVWGKDVRKAIHDSIHDCYEDGKAGTTDLIARKKIENLENVKADKTEVAVERGRINNLSKMKEGSTTGDAELQDIRIGADGKEYPNAGEAVREQLSELKEDLVNKVVIQKGKIEETNCDLITKNGIYEIDTNFQNAPNMKENGILVVMTSGAIQTRIVQMVYEYSKLDGTNKKAWIRFAKSNTNPTSWSEWDGFLLNSAFNDAFITSFNDAFTTSFNDIFNDAFITSFNDAFNDVYKLTTLNLFNGNYITGYKLHGDGNEQHVSINENCNSLAIIRVKPNTKYSILIEDKGAESTGYRYFKCAFYNGTYCTPSDIVEKPLTPVFDYTRGDVYVKHETVTTLADTTYLIIMTALTKQPFLQVFEGEISDFTTDSYSNRYTILPASSSIDLKKDLSIKYHSDTDYDIHFGKYNMKLFYSDSESADMHNWNIGKIYYGSEIVVPAGTDIIGPIKISGDADFLSGVHGSSTTTMIKVYADGVPVELNSSLAKKFSRLTIFMIDECRSEKTREHVFDRYVTIEITKNKIHICNMFKCVSSSPVTVERATNGGLMAVRNNILTGASMNNYICTEPPVVTINNDSPKNVHAVLNLTMGSITIDNIVGKENSTYKGKFNVFINENPVRTKTYFDIMQNEQVTKGKEIIGEFEYTFA</sequence>
<protein>
    <submittedName>
        <fullName evidence="1">Uncharacterized protein</fullName>
    </submittedName>
</protein>